<evidence type="ECO:0000259" key="1">
    <source>
        <dbReference type="Pfam" id="PF11976"/>
    </source>
</evidence>
<protein>
    <recommendedName>
        <fullName evidence="1">Rad60/SUMO-like domain-containing protein</fullName>
    </recommendedName>
</protein>
<dbReference type="EMBL" id="JABCKI010000050">
    <property type="protein sequence ID" value="KAG5653487.1"/>
    <property type="molecule type" value="Genomic_DNA"/>
</dbReference>
<keyword evidence="3" id="KW-1185">Reference proteome</keyword>
<dbReference type="InterPro" id="IPR029071">
    <property type="entry name" value="Ubiquitin-like_domsf"/>
</dbReference>
<evidence type="ECO:0000313" key="3">
    <source>
        <dbReference type="Proteomes" id="UP000717328"/>
    </source>
</evidence>
<dbReference type="InterPro" id="IPR022617">
    <property type="entry name" value="Rad60/SUMO-like_dom"/>
</dbReference>
<dbReference type="Pfam" id="PF11976">
    <property type="entry name" value="Rad60-SLD"/>
    <property type="match status" value="1"/>
</dbReference>
<reference evidence="2" key="2">
    <citation type="submission" date="2021-10" db="EMBL/GenBank/DDBJ databases">
        <title>Phylogenomics reveals ancestral predisposition of the termite-cultivated fungus Termitomyces towards a domesticated lifestyle.</title>
        <authorList>
            <person name="Auxier B."/>
            <person name="Grum-Grzhimaylo A."/>
            <person name="Cardenas M.E."/>
            <person name="Lodge J.D."/>
            <person name="Laessoe T."/>
            <person name="Pedersen O."/>
            <person name="Smith M.E."/>
            <person name="Kuyper T.W."/>
            <person name="Franco-Molano E.A."/>
            <person name="Baroni T.J."/>
            <person name="Aanen D.K."/>
        </authorList>
    </citation>
    <scope>NUCLEOTIDE SEQUENCE</scope>
    <source>
        <strain evidence="2">D49</strain>
    </source>
</reference>
<dbReference type="OrthoDB" id="442921at2759"/>
<sequence>MKFAKIFAAAEQRFKKEPGEYFAGEMVAKMLTCRPGTFKFTYDGERVKADDTPGGLGMEDGDQIDAHLEQPARHDTSYPMYNVAVSNPRLVEFCPILDGELSYFRKPVNLVDMGWLQRRIDKFKENPTAPSITGIPVPFVLSTRLDLASLLIIVLSSPSVASLTVQNCARTNVELTPACYYTSVITDFHFSSEKTDKICFDYSKGSDNTRMSCA</sequence>
<gene>
    <name evidence="2" type="ORF">H0H81_000124</name>
</gene>
<feature type="domain" description="Rad60/SUMO-like" evidence="1">
    <location>
        <begin position="36"/>
        <end position="66"/>
    </location>
</feature>
<name>A0A9P7GV42_9AGAR</name>
<proteinExistence type="predicted"/>
<dbReference type="SUPFAM" id="SSF54236">
    <property type="entry name" value="Ubiquitin-like"/>
    <property type="match status" value="1"/>
</dbReference>
<organism evidence="2 3">
    <name type="scientific">Sphagnurus paluster</name>
    <dbReference type="NCBI Taxonomy" id="117069"/>
    <lineage>
        <taxon>Eukaryota</taxon>
        <taxon>Fungi</taxon>
        <taxon>Dikarya</taxon>
        <taxon>Basidiomycota</taxon>
        <taxon>Agaricomycotina</taxon>
        <taxon>Agaricomycetes</taxon>
        <taxon>Agaricomycetidae</taxon>
        <taxon>Agaricales</taxon>
        <taxon>Tricholomatineae</taxon>
        <taxon>Lyophyllaceae</taxon>
        <taxon>Sphagnurus</taxon>
    </lineage>
</organism>
<comment type="caution">
    <text evidence="2">The sequence shown here is derived from an EMBL/GenBank/DDBJ whole genome shotgun (WGS) entry which is preliminary data.</text>
</comment>
<reference evidence="2" key="1">
    <citation type="submission" date="2021-02" db="EMBL/GenBank/DDBJ databases">
        <authorList>
            <person name="Nieuwenhuis M."/>
            <person name="Van De Peppel L.J.J."/>
        </authorList>
    </citation>
    <scope>NUCLEOTIDE SEQUENCE</scope>
    <source>
        <strain evidence="2">D49</strain>
    </source>
</reference>
<dbReference type="AlphaFoldDB" id="A0A9P7GV42"/>
<dbReference type="Gene3D" id="3.10.20.90">
    <property type="entry name" value="Phosphatidylinositol 3-kinase Catalytic Subunit, Chain A, domain 1"/>
    <property type="match status" value="1"/>
</dbReference>
<accession>A0A9P7GV42</accession>
<dbReference type="CDD" id="cd01763">
    <property type="entry name" value="Ubl_SUMO_like"/>
    <property type="match status" value="1"/>
</dbReference>
<dbReference type="Proteomes" id="UP000717328">
    <property type="component" value="Unassembled WGS sequence"/>
</dbReference>
<evidence type="ECO:0000313" key="2">
    <source>
        <dbReference type="EMBL" id="KAG5653487.1"/>
    </source>
</evidence>